<dbReference type="InterPro" id="IPR052081">
    <property type="entry name" value="Dispatched_Hh_regulator"/>
</dbReference>
<evidence type="ECO:0000256" key="6">
    <source>
        <dbReference type="SAM" id="Phobius"/>
    </source>
</evidence>
<evidence type="ECO:0000256" key="1">
    <source>
        <dbReference type="ARBA" id="ARBA00004141"/>
    </source>
</evidence>
<keyword evidence="3 6" id="KW-1133">Transmembrane helix</keyword>
<reference evidence="7" key="1">
    <citation type="journal article" date="2011" name="Genome Res.">
        <title>Deep small RNA sequencing from the nematode Ascaris reveals conservation, functional diversification, and novel developmental profiles.</title>
        <authorList>
            <person name="Wang J."/>
            <person name="Czech B."/>
            <person name="Crunk A."/>
            <person name="Wallace A."/>
            <person name="Mitreva M."/>
            <person name="Hannon G.J."/>
            <person name="Davis R.E."/>
        </authorList>
    </citation>
    <scope>NUCLEOTIDE SEQUENCE</scope>
</reference>
<name>F1L650_ASCSU</name>
<accession>F1L650</accession>
<feature type="transmembrane region" description="Helical" evidence="6">
    <location>
        <begin position="92"/>
        <end position="115"/>
    </location>
</feature>
<dbReference type="EMBL" id="JI172142">
    <property type="protein sequence ID" value="ADY45604.1"/>
    <property type="molecule type" value="mRNA"/>
</dbReference>
<feature type="transmembrane region" description="Helical" evidence="6">
    <location>
        <begin position="20"/>
        <end position="39"/>
    </location>
</feature>
<keyword evidence="5" id="KW-0325">Glycoprotein</keyword>
<dbReference type="AlphaFoldDB" id="F1L650"/>
<organism evidence="7">
    <name type="scientific">Ascaris suum</name>
    <name type="common">Pig roundworm</name>
    <name type="synonym">Ascaris lumbricoides</name>
    <dbReference type="NCBI Taxonomy" id="6253"/>
    <lineage>
        <taxon>Eukaryota</taxon>
        <taxon>Metazoa</taxon>
        <taxon>Ecdysozoa</taxon>
        <taxon>Nematoda</taxon>
        <taxon>Chromadorea</taxon>
        <taxon>Rhabditida</taxon>
        <taxon>Spirurina</taxon>
        <taxon>Ascaridomorpha</taxon>
        <taxon>Ascaridoidea</taxon>
        <taxon>Ascarididae</taxon>
        <taxon>Ascaris</taxon>
    </lineage>
</organism>
<evidence type="ECO:0000256" key="2">
    <source>
        <dbReference type="ARBA" id="ARBA00022692"/>
    </source>
</evidence>
<evidence type="ECO:0000256" key="4">
    <source>
        <dbReference type="ARBA" id="ARBA00023136"/>
    </source>
</evidence>
<dbReference type="Gene3D" id="1.20.1640.10">
    <property type="entry name" value="Multidrug efflux transporter AcrB transmembrane domain"/>
    <property type="match status" value="1"/>
</dbReference>
<dbReference type="PANTHER" id="PTHR45951">
    <property type="entry name" value="PROTEIN DISPATCHED-RELATED"/>
    <property type="match status" value="1"/>
</dbReference>
<keyword evidence="4 6" id="KW-0472">Membrane</keyword>
<evidence type="ECO:0000313" key="7">
    <source>
        <dbReference type="EMBL" id="ADY45604.1"/>
    </source>
</evidence>
<evidence type="ECO:0000256" key="5">
    <source>
        <dbReference type="ARBA" id="ARBA00023180"/>
    </source>
</evidence>
<dbReference type="GO" id="GO:0016020">
    <property type="term" value="C:membrane"/>
    <property type="evidence" value="ECO:0007669"/>
    <property type="project" value="UniProtKB-SubCell"/>
</dbReference>
<dbReference type="SUPFAM" id="SSF82866">
    <property type="entry name" value="Multidrug efflux transporter AcrB transmembrane domain"/>
    <property type="match status" value="1"/>
</dbReference>
<dbReference type="PANTHER" id="PTHR45951:SF3">
    <property type="entry name" value="PROTEIN DISPATCHED"/>
    <property type="match status" value="1"/>
</dbReference>
<sequence>MVTTGAILVLLGWELNIIESTIALLTVGLSFDFVLHYALAFCKSCELKRTDRAVRSINEVICPVTMSMLTTFVTGLGMVFADTLCFLQIGSFMMLIAILSWLISTLFFTSMLACFGPEMSRLPNEIISGSRRTSKISRNDENLYDKCLLSTSSFEQCSSRFPVLEQYDGRLLRCSRTGIHSKRSSGQLYYGDIRRASMPVAFTAFVNRRPFTGSLEDRRRNSSIDDESRQHITKRQTLFGVFGLRNKSVG</sequence>
<comment type="subcellular location">
    <subcellularLocation>
        <location evidence="1">Membrane</location>
        <topology evidence="1">Multi-pass membrane protein</topology>
    </subcellularLocation>
</comment>
<dbReference type="GO" id="GO:0007224">
    <property type="term" value="P:smoothened signaling pathway"/>
    <property type="evidence" value="ECO:0007669"/>
    <property type="project" value="TreeGrafter"/>
</dbReference>
<keyword evidence="2 6" id="KW-0812">Transmembrane</keyword>
<proteinExistence type="evidence at transcript level"/>
<dbReference type="GO" id="GO:0022857">
    <property type="term" value="F:transmembrane transporter activity"/>
    <property type="evidence" value="ECO:0007669"/>
    <property type="project" value="TreeGrafter"/>
</dbReference>
<protein>
    <submittedName>
        <fullName evidence="7">Protein dispatched 1</fullName>
    </submittedName>
</protein>
<feature type="transmembrane region" description="Helical" evidence="6">
    <location>
        <begin position="60"/>
        <end position="80"/>
    </location>
</feature>
<evidence type="ECO:0000256" key="3">
    <source>
        <dbReference type="ARBA" id="ARBA00022989"/>
    </source>
</evidence>